<name>A0A4R6ICL6_9SPHI</name>
<gene>
    <name evidence="1" type="ORF">CLV32_4591</name>
</gene>
<proteinExistence type="predicted"/>
<dbReference type="OrthoDB" id="9971822at2"/>
<accession>A0A4R6ICL6</accession>
<keyword evidence="2" id="KW-1185">Reference proteome</keyword>
<dbReference type="Proteomes" id="UP000295499">
    <property type="component" value="Unassembled WGS sequence"/>
</dbReference>
<comment type="caution">
    <text evidence="1">The sequence shown here is derived from an EMBL/GenBank/DDBJ whole genome shotgun (WGS) entry which is preliminary data.</text>
</comment>
<protein>
    <submittedName>
        <fullName evidence="1">Uncharacterized protein</fullName>
    </submittedName>
</protein>
<dbReference type="EMBL" id="SNWM01000007">
    <property type="protein sequence ID" value="TDO19351.1"/>
    <property type="molecule type" value="Genomic_DNA"/>
</dbReference>
<sequence length="131" mass="15218">MKLTLPIRFFSFISASCFGQISTLIDNFKPAYANKDILDYITNSKNQYQLLRPEEKAKGQRILNLFKVLTGSVQDIPIIDFNKYLIITRSQKISLYWIKVLSININNLVNILIRDLGKTDKHNNIIKKKQN</sequence>
<evidence type="ECO:0000313" key="1">
    <source>
        <dbReference type="EMBL" id="TDO19351.1"/>
    </source>
</evidence>
<dbReference type="AlphaFoldDB" id="A0A4R6ICL6"/>
<dbReference type="RefSeq" id="WP_133559179.1">
    <property type="nucleotide sequence ID" value="NZ_SNWM01000007.1"/>
</dbReference>
<evidence type="ECO:0000313" key="2">
    <source>
        <dbReference type="Proteomes" id="UP000295499"/>
    </source>
</evidence>
<organism evidence="1 2">
    <name type="scientific">Pedobacter duraquae</name>
    <dbReference type="NCBI Taxonomy" id="425511"/>
    <lineage>
        <taxon>Bacteria</taxon>
        <taxon>Pseudomonadati</taxon>
        <taxon>Bacteroidota</taxon>
        <taxon>Sphingobacteriia</taxon>
        <taxon>Sphingobacteriales</taxon>
        <taxon>Sphingobacteriaceae</taxon>
        <taxon>Pedobacter</taxon>
    </lineage>
</organism>
<reference evidence="1 2" key="1">
    <citation type="submission" date="2019-03" db="EMBL/GenBank/DDBJ databases">
        <title>Genomic Encyclopedia of Archaeal and Bacterial Type Strains, Phase II (KMG-II): from individual species to whole genera.</title>
        <authorList>
            <person name="Goeker M."/>
        </authorList>
    </citation>
    <scope>NUCLEOTIDE SEQUENCE [LARGE SCALE GENOMIC DNA]</scope>
    <source>
        <strain evidence="1 2">DSM 19034</strain>
    </source>
</reference>